<dbReference type="RefSeq" id="XP_004337690.1">
    <property type="nucleotide sequence ID" value="XM_004337642.1"/>
</dbReference>
<feature type="transmembrane region" description="Helical" evidence="6">
    <location>
        <begin position="179"/>
        <end position="200"/>
    </location>
</feature>
<dbReference type="GO" id="GO:0004930">
    <property type="term" value="F:G protein-coupled receptor activity"/>
    <property type="evidence" value="ECO:0007669"/>
    <property type="project" value="TreeGrafter"/>
</dbReference>
<reference evidence="7 8" key="1">
    <citation type="journal article" date="2013" name="Genome Biol.">
        <title>Genome of Acanthamoeba castellanii highlights extensive lateral gene transfer and early evolution of tyrosine kinase signaling.</title>
        <authorList>
            <person name="Clarke M."/>
            <person name="Lohan A.J."/>
            <person name="Liu B."/>
            <person name="Lagkouvardos I."/>
            <person name="Roy S."/>
            <person name="Zafar N."/>
            <person name="Bertelli C."/>
            <person name="Schilde C."/>
            <person name="Kianianmomeni A."/>
            <person name="Burglin T.R."/>
            <person name="Frech C."/>
            <person name="Turcotte B."/>
            <person name="Kopec K.O."/>
            <person name="Synnott J.M."/>
            <person name="Choo C."/>
            <person name="Paponov I."/>
            <person name="Finkler A."/>
            <person name="Soon Heng Tan C."/>
            <person name="Hutchins A.P."/>
            <person name="Weinmeier T."/>
            <person name="Rattei T."/>
            <person name="Chu J.S."/>
            <person name="Gimenez G."/>
            <person name="Irimia M."/>
            <person name="Rigden D.J."/>
            <person name="Fitzpatrick D.A."/>
            <person name="Lorenzo-Morales J."/>
            <person name="Bateman A."/>
            <person name="Chiu C.H."/>
            <person name="Tang P."/>
            <person name="Hegemann P."/>
            <person name="Fromm H."/>
            <person name="Raoult D."/>
            <person name="Greub G."/>
            <person name="Miranda-Saavedra D."/>
            <person name="Chen N."/>
            <person name="Nash P."/>
            <person name="Ginger M.L."/>
            <person name="Horn M."/>
            <person name="Schaap P."/>
            <person name="Caler L."/>
            <person name="Loftus B."/>
        </authorList>
    </citation>
    <scope>NUCLEOTIDE SEQUENCE [LARGE SCALE GENOMIC DNA]</scope>
    <source>
        <strain evidence="7 8">Neff</strain>
    </source>
</reference>
<dbReference type="EMBL" id="KB008025">
    <property type="protein sequence ID" value="ELR15677.1"/>
    <property type="molecule type" value="Genomic_DNA"/>
</dbReference>
<comment type="subcellular location">
    <subcellularLocation>
        <location evidence="1">Membrane</location>
        <topology evidence="1">Multi-pass membrane protein</topology>
    </subcellularLocation>
</comment>
<evidence type="ECO:0008006" key="9">
    <source>
        <dbReference type="Google" id="ProtNLM"/>
    </source>
</evidence>
<dbReference type="GO" id="GO:0007189">
    <property type="term" value="P:adenylate cyclase-activating G protein-coupled receptor signaling pathway"/>
    <property type="evidence" value="ECO:0007669"/>
    <property type="project" value="TreeGrafter"/>
</dbReference>
<organism evidence="7 8">
    <name type="scientific">Acanthamoeba castellanii (strain ATCC 30010 / Neff)</name>
    <dbReference type="NCBI Taxonomy" id="1257118"/>
    <lineage>
        <taxon>Eukaryota</taxon>
        <taxon>Amoebozoa</taxon>
        <taxon>Discosea</taxon>
        <taxon>Longamoebia</taxon>
        <taxon>Centramoebida</taxon>
        <taxon>Acanthamoebidae</taxon>
        <taxon>Acanthamoeba</taxon>
    </lineage>
</organism>
<dbReference type="AlphaFoldDB" id="L8GRY9"/>
<dbReference type="PANTHER" id="PTHR23112">
    <property type="entry name" value="G PROTEIN-COUPLED RECEPTOR 157-RELATED"/>
    <property type="match status" value="1"/>
</dbReference>
<name>L8GRY9_ACACF</name>
<proteinExistence type="inferred from homology"/>
<gene>
    <name evidence="7" type="ORF">ACA1_377930</name>
</gene>
<feature type="transmembrane region" description="Helical" evidence="6">
    <location>
        <begin position="264"/>
        <end position="287"/>
    </location>
</feature>
<dbReference type="GeneID" id="14916334"/>
<feature type="transmembrane region" description="Helical" evidence="6">
    <location>
        <begin position="137"/>
        <end position="158"/>
    </location>
</feature>
<dbReference type="Gene3D" id="1.20.1070.10">
    <property type="entry name" value="Rhodopsin 7-helix transmembrane proteins"/>
    <property type="match status" value="1"/>
</dbReference>
<feature type="transmembrane region" description="Helical" evidence="6">
    <location>
        <begin position="59"/>
        <end position="80"/>
    </location>
</feature>
<evidence type="ECO:0000313" key="7">
    <source>
        <dbReference type="EMBL" id="ELR15677.1"/>
    </source>
</evidence>
<dbReference type="GO" id="GO:0005886">
    <property type="term" value="C:plasma membrane"/>
    <property type="evidence" value="ECO:0007669"/>
    <property type="project" value="TreeGrafter"/>
</dbReference>
<evidence type="ECO:0000256" key="6">
    <source>
        <dbReference type="SAM" id="Phobius"/>
    </source>
</evidence>
<evidence type="ECO:0000256" key="1">
    <source>
        <dbReference type="ARBA" id="ARBA00004141"/>
    </source>
</evidence>
<keyword evidence="4 6" id="KW-1133">Transmembrane helix</keyword>
<keyword evidence="3 6" id="KW-0812">Transmembrane</keyword>
<accession>L8GRY9</accession>
<dbReference type="KEGG" id="acan:ACA1_377930"/>
<evidence type="ECO:0000256" key="3">
    <source>
        <dbReference type="ARBA" id="ARBA00022692"/>
    </source>
</evidence>
<feature type="transmembrane region" description="Helical" evidence="6">
    <location>
        <begin position="293"/>
        <end position="320"/>
    </location>
</feature>
<evidence type="ECO:0000256" key="5">
    <source>
        <dbReference type="ARBA" id="ARBA00023136"/>
    </source>
</evidence>
<evidence type="ECO:0000313" key="8">
    <source>
        <dbReference type="Proteomes" id="UP000011083"/>
    </source>
</evidence>
<dbReference type="VEuPathDB" id="AmoebaDB:ACA1_377930"/>
<protein>
    <recommendedName>
        <fullName evidence="9">G-protein coupled receptors family 2 profile 2 domain-containing protein</fullName>
    </recommendedName>
</protein>
<sequence>MILSPISLFIVYDKWEPGQRLTLLILIYTSAALSLLSCLFILYALTILYKLRANSIRRLVFYMVWADMGAAIMWLIAASLEPSSSSAILSSFSYPASTSATSPFSTSALDTNGTADAGGTVIEWGGIDWGCRLVSPLQVYFCLASIFWATNIATETVWRMGHVTFTPMGEIKLPNESSPYTCAYQIFAWALPFLVILQPMNCSETGKITLMWIYMAIVVAVWVYCVLAYAVGMIGFNKKLQQAEINGTYTRTEQERTERLQIRWAGYLVVYIMTWAFVLPLNVVQFWGTEQSMVVFVFTAIGCVTLPAMGMFNAIVYGCMPSYKQSALFKQLYLHLVGLGRCRYASHVGEEEHTKLVQKGTPPRNYGNAGVGVYYSSDDDDDYWER</sequence>
<evidence type="ECO:0000256" key="4">
    <source>
        <dbReference type="ARBA" id="ARBA00022989"/>
    </source>
</evidence>
<dbReference type="PANTHER" id="PTHR23112:SF0">
    <property type="entry name" value="TRANSMEMBRANE PROTEIN 116"/>
    <property type="match status" value="1"/>
</dbReference>
<evidence type="ECO:0000256" key="2">
    <source>
        <dbReference type="ARBA" id="ARBA00008360"/>
    </source>
</evidence>
<keyword evidence="5 6" id="KW-0472">Membrane</keyword>
<dbReference type="Proteomes" id="UP000011083">
    <property type="component" value="Unassembled WGS sequence"/>
</dbReference>
<comment type="similarity">
    <text evidence="2">Belongs to the G-protein coupled receptor 5 family.</text>
</comment>
<feature type="transmembrane region" description="Helical" evidence="6">
    <location>
        <begin position="23"/>
        <end position="47"/>
    </location>
</feature>
<keyword evidence="8" id="KW-1185">Reference proteome</keyword>
<feature type="transmembrane region" description="Helical" evidence="6">
    <location>
        <begin position="212"/>
        <end position="236"/>
    </location>
</feature>